<feature type="non-terminal residue" evidence="8">
    <location>
        <position position="1"/>
    </location>
</feature>
<gene>
    <name evidence="8" type="ORF">S03H2_40970</name>
</gene>
<keyword evidence="2" id="KW-0813">Transport</keyword>
<keyword evidence="6 7" id="KW-0472">Membrane</keyword>
<evidence type="ECO:0008006" key="9">
    <source>
        <dbReference type="Google" id="ProtNLM"/>
    </source>
</evidence>
<dbReference type="GO" id="GO:0015297">
    <property type="term" value="F:antiporter activity"/>
    <property type="evidence" value="ECO:0007669"/>
    <property type="project" value="InterPro"/>
</dbReference>
<dbReference type="Pfam" id="PF01554">
    <property type="entry name" value="MatE"/>
    <property type="match status" value="1"/>
</dbReference>
<dbReference type="GO" id="GO:0005886">
    <property type="term" value="C:plasma membrane"/>
    <property type="evidence" value="ECO:0007669"/>
    <property type="project" value="UniProtKB-SubCell"/>
</dbReference>
<dbReference type="AlphaFoldDB" id="X1IAK7"/>
<feature type="transmembrane region" description="Helical" evidence="7">
    <location>
        <begin position="130"/>
        <end position="151"/>
    </location>
</feature>
<dbReference type="NCBIfam" id="TIGR00797">
    <property type="entry name" value="matE"/>
    <property type="match status" value="1"/>
</dbReference>
<keyword evidence="3" id="KW-1003">Cell membrane</keyword>
<evidence type="ECO:0000256" key="4">
    <source>
        <dbReference type="ARBA" id="ARBA00022692"/>
    </source>
</evidence>
<evidence type="ECO:0000256" key="5">
    <source>
        <dbReference type="ARBA" id="ARBA00022989"/>
    </source>
</evidence>
<comment type="subcellular location">
    <subcellularLocation>
        <location evidence="1">Cell membrane</location>
        <topology evidence="1">Multi-pass membrane protein</topology>
    </subcellularLocation>
</comment>
<name>X1IAK7_9ZZZZ</name>
<protein>
    <recommendedName>
        <fullName evidence="9">Polysaccharide biosynthesis protein C-terminal domain-containing protein</fullName>
    </recommendedName>
</protein>
<feature type="transmembrane region" description="Helical" evidence="7">
    <location>
        <begin position="88"/>
        <end position="110"/>
    </location>
</feature>
<evidence type="ECO:0000256" key="7">
    <source>
        <dbReference type="SAM" id="Phobius"/>
    </source>
</evidence>
<organism evidence="8">
    <name type="scientific">marine sediment metagenome</name>
    <dbReference type="NCBI Taxonomy" id="412755"/>
    <lineage>
        <taxon>unclassified sequences</taxon>
        <taxon>metagenomes</taxon>
        <taxon>ecological metagenomes</taxon>
    </lineage>
</organism>
<dbReference type="PANTHER" id="PTHR43549:SF2">
    <property type="entry name" value="MULTIDRUG RESISTANCE PROTEIN NORM-RELATED"/>
    <property type="match status" value="1"/>
</dbReference>
<feature type="non-terminal residue" evidence="8">
    <location>
        <position position="274"/>
    </location>
</feature>
<evidence type="ECO:0000256" key="1">
    <source>
        <dbReference type="ARBA" id="ARBA00004651"/>
    </source>
</evidence>
<dbReference type="GO" id="GO:0042910">
    <property type="term" value="F:xenobiotic transmembrane transporter activity"/>
    <property type="evidence" value="ECO:0007669"/>
    <property type="project" value="InterPro"/>
</dbReference>
<dbReference type="InterPro" id="IPR052031">
    <property type="entry name" value="Membrane_Transporter-Flippase"/>
</dbReference>
<feature type="transmembrane region" description="Helical" evidence="7">
    <location>
        <begin position="163"/>
        <end position="182"/>
    </location>
</feature>
<dbReference type="EMBL" id="BARU01025429">
    <property type="protein sequence ID" value="GAH66320.1"/>
    <property type="molecule type" value="Genomic_DNA"/>
</dbReference>
<proteinExistence type="predicted"/>
<feature type="transmembrane region" description="Helical" evidence="7">
    <location>
        <begin position="44"/>
        <end position="67"/>
    </location>
</feature>
<feature type="transmembrane region" description="Helical" evidence="7">
    <location>
        <begin position="245"/>
        <end position="264"/>
    </location>
</feature>
<dbReference type="InterPro" id="IPR002528">
    <property type="entry name" value="MATE_fam"/>
</dbReference>
<keyword evidence="5 7" id="KW-1133">Transmembrane helix</keyword>
<evidence type="ECO:0000256" key="3">
    <source>
        <dbReference type="ARBA" id="ARBA00022475"/>
    </source>
</evidence>
<keyword evidence="4 7" id="KW-0812">Transmembrane</keyword>
<accession>X1IAK7</accession>
<feature type="transmembrane region" description="Helical" evidence="7">
    <location>
        <begin position="12"/>
        <end position="32"/>
    </location>
</feature>
<sequence>VQTLLGDPKKVIIKLAIPMIIAMSITTVYNLADAIWVSGLGSDALAAVGFVFPFFFMALAIANGLGIGGGAAISRRIGANDKEGADNVAVHTLVIMLIISILFTILFFVFAPDILSVIGAGKTLAMATVYARIMAIGTIAIFFSFIANAILRAEGDVNRAMYALALGAVLNIVLDPIFIYTFDLGVAGAAWATLFSMSVSSLLLFYWLFLKKNTYLSFHFRGFHFNKSAIKDIFKVSFPASVMQLSMSITMLIMNIIILKVGIINGAENPQDGV</sequence>
<feature type="transmembrane region" description="Helical" evidence="7">
    <location>
        <begin position="188"/>
        <end position="209"/>
    </location>
</feature>
<comment type="caution">
    <text evidence="8">The sequence shown here is derived from an EMBL/GenBank/DDBJ whole genome shotgun (WGS) entry which is preliminary data.</text>
</comment>
<evidence type="ECO:0000256" key="6">
    <source>
        <dbReference type="ARBA" id="ARBA00023136"/>
    </source>
</evidence>
<evidence type="ECO:0000256" key="2">
    <source>
        <dbReference type="ARBA" id="ARBA00022448"/>
    </source>
</evidence>
<dbReference type="PANTHER" id="PTHR43549">
    <property type="entry name" value="MULTIDRUG RESISTANCE PROTEIN YPNP-RELATED"/>
    <property type="match status" value="1"/>
</dbReference>
<reference evidence="8" key="1">
    <citation type="journal article" date="2014" name="Front. Microbiol.">
        <title>High frequency of phylogenetically diverse reductive dehalogenase-homologous genes in deep subseafloor sedimentary metagenomes.</title>
        <authorList>
            <person name="Kawai M."/>
            <person name="Futagami T."/>
            <person name="Toyoda A."/>
            <person name="Takaki Y."/>
            <person name="Nishi S."/>
            <person name="Hori S."/>
            <person name="Arai W."/>
            <person name="Tsubouchi T."/>
            <person name="Morono Y."/>
            <person name="Uchiyama I."/>
            <person name="Ito T."/>
            <person name="Fujiyama A."/>
            <person name="Inagaki F."/>
            <person name="Takami H."/>
        </authorList>
    </citation>
    <scope>NUCLEOTIDE SEQUENCE</scope>
    <source>
        <strain evidence="8">Expedition CK06-06</strain>
    </source>
</reference>
<evidence type="ECO:0000313" key="8">
    <source>
        <dbReference type="EMBL" id="GAH66320.1"/>
    </source>
</evidence>